<sequence length="426" mass="45142">MAVFNLDRNDPTVEVILKLVKLSKANIPFILRYPAKVDGCSWRKSKTWCVTIEGLTGAPPRPTCKQQLYDPLDPNFYDTAEVLYPMPSDLSIITIKVLANLVTNIYVALQQQQCQRATTPADQGAAGGNALSAAAVDTDQSETTFQVFARMTFQRLTKIEDYLKEMRGRMVPPPGPPKFARGKGIIGLPMYWFHYDGVSARFALACAEYGALAVLTLAGDAAAFGVSAYGITVGGDGINYANNVSLLRGVHHVHASVRKAGERYGVHFGHVAFSHEAVGGISVGLTSVVPTGGAASGGASAGGAAGVPTMMPKDAVLGPAALSAGGDRACAEPVLLWVPAEQSAGHVCIDTSTDEFLAGVEPWRQLECGAPPLGFSMGGLALATVCMLLCACFASVGVVAVDNLGNLFLYFRTDADRQRRHQRYNG</sequence>
<dbReference type="EMBL" id="LGRX02007138">
    <property type="protein sequence ID" value="KAK3275584.1"/>
    <property type="molecule type" value="Genomic_DNA"/>
</dbReference>
<protein>
    <submittedName>
        <fullName evidence="2">Uncharacterized protein</fullName>
    </submittedName>
</protein>
<organism evidence="2 3">
    <name type="scientific">Cymbomonas tetramitiformis</name>
    <dbReference type="NCBI Taxonomy" id="36881"/>
    <lineage>
        <taxon>Eukaryota</taxon>
        <taxon>Viridiplantae</taxon>
        <taxon>Chlorophyta</taxon>
        <taxon>Pyramimonadophyceae</taxon>
        <taxon>Pyramimonadales</taxon>
        <taxon>Pyramimonadaceae</taxon>
        <taxon>Cymbomonas</taxon>
    </lineage>
</organism>
<keyword evidence="1" id="KW-1133">Transmembrane helix</keyword>
<evidence type="ECO:0000313" key="3">
    <source>
        <dbReference type="Proteomes" id="UP001190700"/>
    </source>
</evidence>
<accession>A0AAE0L8E6</accession>
<comment type="caution">
    <text evidence="2">The sequence shown here is derived from an EMBL/GenBank/DDBJ whole genome shotgun (WGS) entry which is preliminary data.</text>
</comment>
<keyword evidence="3" id="KW-1185">Reference proteome</keyword>
<proteinExistence type="predicted"/>
<keyword evidence="1" id="KW-0812">Transmembrane</keyword>
<evidence type="ECO:0000313" key="2">
    <source>
        <dbReference type="EMBL" id="KAK3275584.1"/>
    </source>
</evidence>
<feature type="transmembrane region" description="Helical" evidence="1">
    <location>
        <begin position="380"/>
        <end position="411"/>
    </location>
</feature>
<reference evidence="2 3" key="1">
    <citation type="journal article" date="2015" name="Genome Biol. Evol.">
        <title>Comparative Genomics of a Bacterivorous Green Alga Reveals Evolutionary Causalities and Consequences of Phago-Mixotrophic Mode of Nutrition.</title>
        <authorList>
            <person name="Burns J.A."/>
            <person name="Paasch A."/>
            <person name="Narechania A."/>
            <person name="Kim E."/>
        </authorList>
    </citation>
    <scope>NUCLEOTIDE SEQUENCE [LARGE SCALE GENOMIC DNA]</scope>
    <source>
        <strain evidence="2 3">PLY_AMNH</strain>
    </source>
</reference>
<dbReference type="AlphaFoldDB" id="A0AAE0L8E6"/>
<evidence type="ECO:0000256" key="1">
    <source>
        <dbReference type="SAM" id="Phobius"/>
    </source>
</evidence>
<name>A0AAE0L8E6_9CHLO</name>
<keyword evidence="1" id="KW-0472">Membrane</keyword>
<dbReference type="Proteomes" id="UP001190700">
    <property type="component" value="Unassembled WGS sequence"/>
</dbReference>
<gene>
    <name evidence="2" type="ORF">CYMTET_16297</name>
</gene>